<evidence type="ECO:0000313" key="1">
    <source>
        <dbReference type="EMBL" id="MDF0601841.1"/>
    </source>
</evidence>
<dbReference type="EMBL" id="JARGYC010000035">
    <property type="protein sequence ID" value="MDF0601841.1"/>
    <property type="molecule type" value="Genomic_DNA"/>
</dbReference>
<reference evidence="1" key="1">
    <citation type="submission" date="2023-03" db="EMBL/GenBank/DDBJ databases">
        <title>Multiphase analysis and comparison of six strains from genera Psychromarinibacter, Lutimaribacter, and Maritimibacter, including a novel species: Psychromarinibacter sediminicola sp. nov.</title>
        <authorList>
            <person name="Wang Y.-H."/>
            <person name="Ye M.-Q."/>
            <person name="Du Z.-J."/>
        </authorList>
    </citation>
    <scope>NUCLEOTIDE SEQUENCE</scope>
    <source>
        <strain evidence="1">C21-152</strain>
    </source>
</reference>
<comment type="caution">
    <text evidence="1">The sequence shown here is derived from an EMBL/GenBank/DDBJ whole genome shotgun (WGS) entry which is preliminary data.</text>
</comment>
<dbReference type="Proteomes" id="UP001220964">
    <property type="component" value="Unassembled WGS sequence"/>
</dbReference>
<sequence>MTDAETGARPDLALTREEIDRRIVFHDELQTMEVDFSDLALTGTAEVNAFYDRVEERIAETGETQWFFLVNYSGSRIEPDAWFAFARRGKVVNRAHSMGSVRFDASDETRRQIERDAGTEKFDANLFADRDAAIARIREMPSTRRRRIRHVPSHTPEEIAARVSFLPEDEIMEVDLSGFVLAHSRDVNDLYDHLERRIEETGRRWYFLVNYNDTRIMPEAWVQFAKRGKALNEGGALGSVRYEAGAQTEADIRLRAESQGFRPNIRSTRAAALARIAEMKRGG</sequence>
<protein>
    <submittedName>
        <fullName evidence="1">Uncharacterized protein</fullName>
    </submittedName>
</protein>
<name>A0AAE3NTN2_9RHOB</name>
<dbReference type="AlphaFoldDB" id="A0AAE3NTN2"/>
<gene>
    <name evidence="1" type="ORF">P1J78_13930</name>
</gene>
<keyword evidence="2" id="KW-1185">Reference proteome</keyword>
<dbReference type="RefSeq" id="WP_275567980.1">
    <property type="nucleotide sequence ID" value="NZ_JARGYC010000035.1"/>
</dbReference>
<organism evidence="1 2">
    <name type="scientific">Psychromarinibacter sediminicola</name>
    <dbReference type="NCBI Taxonomy" id="3033385"/>
    <lineage>
        <taxon>Bacteria</taxon>
        <taxon>Pseudomonadati</taxon>
        <taxon>Pseudomonadota</taxon>
        <taxon>Alphaproteobacteria</taxon>
        <taxon>Rhodobacterales</taxon>
        <taxon>Paracoccaceae</taxon>
        <taxon>Psychromarinibacter</taxon>
    </lineage>
</organism>
<proteinExistence type="predicted"/>
<accession>A0AAE3NTN2</accession>
<evidence type="ECO:0000313" key="2">
    <source>
        <dbReference type="Proteomes" id="UP001220964"/>
    </source>
</evidence>